<dbReference type="PANTHER" id="PTHR11081:SF9">
    <property type="entry name" value="FLAP ENDONUCLEASE 1"/>
    <property type="match status" value="1"/>
</dbReference>
<evidence type="ECO:0000259" key="14">
    <source>
        <dbReference type="SMART" id="SM00475"/>
    </source>
</evidence>
<proteinExistence type="inferred from homology"/>
<dbReference type="AlphaFoldDB" id="A0A834VGF9"/>
<dbReference type="Pfam" id="PF00752">
    <property type="entry name" value="XPG_N"/>
    <property type="match status" value="1"/>
</dbReference>
<feature type="compositionally biased region" description="Acidic residues" evidence="13">
    <location>
        <begin position="307"/>
        <end position="322"/>
    </location>
</feature>
<dbReference type="SMART" id="SM00485">
    <property type="entry name" value="XPGN"/>
    <property type="match status" value="1"/>
</dbReference>
<evidence type="ECO:0000256" key="8">
    <source>
        <dbReference type="ARBA" id="ARBA00022842"/>
    </source>
</evidence>
<feature type="region of interest" description="Disordered" evidence="13">
    <location>
        <begin position="294"/>
        <end position="333"/>
    </location>
</feature>
<dbReference type="InterPro" id="IPR006085">
    <property type="entry name" value="XPG_DNA_repair_N"/>
</dbReference>
<keyword evidence="3 11" id="KW-0479">Metal-binding</keyword>
<dbReference type="GO" id="GO:0005654">
    <property type="term" value="C:nucleoplasm"/>
    <property type="evidence" value="ECO:0007669"/>
    <property type="project" value="UniProtKB-SubCell"/>
</dbReference>
<feature type="coiled-coil region" evidence="12">
    <location>
        <begin position="97"/>
        <end position="124"/>
    </location>
</feature>
<dbReference type="EMBL" id="WVUK01000056">
    <property type="protein sequence ID" value="KAF7492583.1"/>
    <property type="molecule type" value="Genomic_DNA"/>
</dbReference>
<feature type="domain" description="XPG-I" evidence="15">
    <location>
        <begin position="146"/>
        <end position="216"/>
    </location>
</feature>
<dbReference type="InterPro" id="IPR008918">
    <property type="entry name" value="HhH2"/>
</dbReference>
<dbReference type="EC" id="3.1.-.-" evidence="11"/>
<evidence type="ECO:0000313" key="18">
    <source>
        <dbReference type="EnsemblMetazoa" id="KAF7492583.1"/>
    </source>
</evidence>
<keyword evidence="12" id="KW-0175">Coiled coil</keyword>
<organism evidence="17">
    <name type="scientific">Sarcoptes scabiei</name>
    <name type="common">Itch mite</name>
    <name type="synonym">Acarus scabiei</name>
    <dbReference type="NCBI Taxonomy" id="52283"/>
    <lineage>
        <taxon>Eukaryota</taxon>
        <taxon>Metazoa</taxon>
        <taxon>Ecdysozoa</taxon>
        <taxon>Arthropoda</taxon>
        <taxon>Chelicerata</taxon>
        <taxon>Arachnida</taxon>
        <taxon>Acari</taxon>
        <taxon>Acariformes</taxon>
        <taxon>Sarcoptiformes</taxon>
        <taxon>Astigmata</taxon>
        <taxon>Psoroptidia</taxon>
        <taxon>Sarcoptoidea</taxon>
        <taxon>Sarcoptidae</taxon>
        <taxon>Sarcoptinae</taxon>
        <taxon>Sarcoptes</taxon>
    </lineage>
</organism>
<dbReference type="GO" id="GO:0017108">
    <property type="term" value="F:5'-flap endonuclease activity"/>
    <property type="evidence" value="ECO:0007669"/>
    <property type="project" value="UniProtKB-UniRule"/>
</dbReference>
<dbReference type="InterPro" id="IPR006086">
    <property type="entry name" value="XPG-I_dom"/>
</dbReference>
<evidence type="ECO:0000313" key="17">
    <source>
        <dbReference type="EMBL" id="KAF7492583.1"/>
    </source>
</evidence>
<feature type="region of interest" description="Disordered" evidence="13">
    <location>
        <begin position="391"/>
        <end position="441"/>
    </location>
</feature>
<dbReference type="Gene3D" id="3.40.50.1010">
    <property type="entry name" value="5'-nuclease"/>
    <property type="match status" value="1"/>
</dbReference>
<dbReference type="Gene3D" id="1.10.150.20">
    <property type="entry name" value="5' to 3' exonuclease, C-terminal subdomain"/>
    <property type="match status" value="1"/>
</dbReference>
<evidence type="ECO:0000256" key="4">
    <source>
        <dbReference type="ARBA" id="ARBA00022759"/>
    </source>
</evidence>
<comment type="subcellular location">
    <subcellularLocation>
        <location evidence="11">Nucleus</location>
        <location evidence="11">Nucleolus</location>
    </subcellularLocation>
    <subcellularLocation>
        <location evidence="11">Nucleus</location>
        <location evidence="11">Nucleoplasm</location>
    </subcellularLocation>
    <subcellularLocation>
        <location evidence="11">Mitochondrion</location>
    </subcellularLocation>
    <text evidence="11">Resides mostly in the nucleoli and relocalizes to the nucleoplasm upon DNA damage.</text>
</comment>
<comment type="similarity">
    <text evidence="11">Belongs to the XPG/RAD2 endonuclease family. FEN1 subfamily.</text>
</comment>
<evidence type="ECO:0000256" key="1">
    <source>
        <dbReference type="ARBA" id="ARBA00022705"/>
    </source>
</evidence>
<keyword evidence="7 11" id="KW-0269">Exonuclease</keyword>
<keyword evidence="6 11" id="KW-0378">Hydrolase</keyword>
<dbReference type="Proteomes" id="UP000070412">
    <property type="component" value="Unassembled WGS sequence"/>
</dbReference>
<keyword evidence="11" id="KW-0597">Phosphoprotein</keyword>
<dbReference type="GO" id="GO:0006284">
    <property type="term" value="P:base-excision repair"/>
    <property type="evidence" value="ECO:0007669"/>
    <property type="project" value="UniProtKB-UniRule"/>
</dbReference>
<evidence type="ECO:0000256" key="2">
    <source>
        <dbReference type="ARBA" id="ARBA00022722"/>
    </source>
</evidence>
<feature type="domain" description="XPG N-terminal" evidence="16">
    <location>
        <begin position="1"/>
        <end position="107"/>
    </location>
</feature>
<dbReference type="SMART" id="SM00475">
    <property type="entry name" value="53EXOc"/>
    <property type="match status" value="1"/>
</dbReference>
<dbReference type="GO" id="GO:0003677">
    <property type="term" value="F:DNA binding"/>
    <property type="evidence" value="ECO:0007669"/>
    <property type="project" value="UniProtKB-UniRule"/>
</dbReference>
<dbReference type="FunFam" id="3.40.50.1010:FF:000016">
    <property type="entry name" value="Flap endonuclease 1"/>
    <property type="match status" value="1"/>
</dbReference>
<reference evidence="18" key="3">
    <citation type="submission" date="2022-06" db="UniProtKB">
        <authorList>
            <consortium name="EnsemblMetazoa"/>
        </authorList>
    </citation>
    <scope>IDENTIFICATION</scope>
</reference>
<comment type="function">
    <text evidence="10 11">Structure-specific nuclease with 5'-flap endonuclease and 5'-3' exonuclease activities involved in DNA replication and repair. During DNA replication, cleaves the 5'-overhanging flap structure that is generated by displacement synthesis when DNA polymerase encounters the 5'-end of a downstream Okazaki fragment. It enters the flap from the 5'-end and then tracks to cleave the flap base, leaving a nick for ligation. Also involved in the long patch base excision repair (LP-BER) pathway, by cleaving within the apurinic/apyrimidinic (AP) site-terminated flap. Acts as a genome stabilization factor that prevents flaps from equilibrating into structures that lead to duplications and deletions. Also possesses 5'-3' exonuclease activity on nicked or gapped double-stranded DNA, and exhibits RNase H activity. Also involved in replication and repair of rDNA and in repairing mitochondrial DNA.</text>
</comment>
<dbReference type="InterPro" id="IPR019974">
    <property type="entry name" value="XPG_CS"/>
</dbReference>
<dbReference type="PRINTS" id="PR00853">
    <property type="entry name" value="XPGRADSUPER"/>
</dbReference>
<keyword evidence="4 11" id="KW-0255">Endonuclease</keyword>
<dbReference type="SMART" id="SM00484">
    <property type="entry name" value="XPGI"/>
    <property type="match status" value="1"/>
</dbReference>
<comment type="cofactor">
    <cofactor evidence="11">
        <name>Mg(2+)</name>
        <dbReference type="ChEBI" id="CHEBI:18420"/>
    </cofactor>
    <text evidence="11">Binds 2 magnesium ions per subunit. They probably participate in the reaction catalyzed by the enzyme. May bind an additional third magnesium ion after substrate binding.</text>
</comment>
<evidence type="ECO:0000256" key="6">
    <source>
        <dbReference type="ARBA" id="ARBA00022801"/>
    </source>
</evidence>
<gene>
    <name evidence="11" type="primary">Fen1</name>
    <name evidence="17" type="ORF">SSS_3993</name>
</gene>
<keyword evidence="5 11" id="KW-0227">DNA damage</keyword>
<feature type="domain" description="5'-3' exonuclease" evidence="14">
    <location>
        <begin position="29"/>
        <end position="299"/>
    </location>
</feature>
<dbReference type="SUPFAM" id="SSF47807">
    <property type="entry name" value="5' to 3' exonuclease, C-terminal subdomain"/>
    <property type="match status" value="1"/>
</dbReference>
<dbReference type="SUPFAM" id="SSF88723">
    <property type="entry name" value="PIN domain-like"/>
    <property type="match status" value="1"/>
</dbReference>
<dbReference type="EnsemblMetazoa" id="SSS_3993s_mrna">
    <property type="protein sequence ID" value="KAF7492583.1"/>
    <property type="gene ID" value="SSS_3993"/>
</dbReference>
<dbReference type="GO" id="GO:0005739">
    <property type="term" value="C:mitochondrion"/>
    <property type="evidence" value="ECO:0007669"/>
    <property type="project" value="UniProtKB-SubCell"/>
</dbReference>
<evidence type="ECO:0000256" key="7">
    <source>
        <dbReference type="ARBA" id="ARBA00022839"/>
    </source>
</evidence>
<dbReference type="PROSITE" id="PS00841">
    <property type="entry name" value="XPG_1"/>
    <property type="match status" value="1"/>
</dbReference>
<dbReference type="Pfam" id="PF00867">
    <property type="entry name" value="XPG_I"/>
    <property type="match status" value="1"/>
</dbReference>
<dbReference type="InterPro" id="IPR002421">
    <property type="entry name" value="5-3_exonuclease"/>
</dbReference>
<evidence type="ECO:0000256" key="5">
    <source>
        <dbReference type="ARBA" id="ARBA00022763"/>
    </source>
</evidence>
<reference evidence="17" key="2">
    <citation type="submission" date="2020-01" db="EMBL/GenBank/DDBJ databases">
        <authorList>
            <person name="Korhonen P.K.K."/>
            <person name="Guangxu M.G."/>
            <person name="Wang T.W."/>
            <person name="Stroehlein A.J.S."/>
            <person name="Young N.D."/>
            <person name="Ang C.-S.A."/>
            <person name="Fernando D.W.F."/>
            <person name="Lu H.L."/>
            <person name="Taylor S.T."/>
            <person name="Ehtesham M.E.M."/>
            <person name="Najaraj S.H.N."/>
            <person name="Harsha G.H.G."/>
            <person name="Madugundu A.M."/>
            <person name="Renuse S.R."/>
            <person name="Holt D.H."/>
            <person name="Pandey A.P."/>
            <person name="Papenfuss A.P."/>
            <person name="Gasser R.B.G."/>
            <person name="Fischer K.F."/>
        </authorList>
    </citation>
    <scope>NUCLEOTIDE SEQUENCE</scope>
    <source>
        <strain evidence="17">SSS_KF_BRIS2020</strain>
    </source>
</reference>
<keyword evidence="19" id="KW-1185">Reference proteome</keyword>
<evidence type="ECO:0000256" key="13">
    <source>
        <dbReference type="SAM" id="MobiDB-lite"/>
    </source>
</evidence>
<dbReference type="SMART" id="SM00279">
    <property type="entry name" value="HhH2"/>
    <property type="match status" value="1"/>
</dbReference>
<evidence type="ECO:0000259" key="16">
    <source>
        <dbReference type="SMART" id="SM00485"/>
    </source>
</evidence>
<dbReference type="GO" id="GO:0008409">
    <property type="term" value="F:5'-3' exonuclease activity"/>
    <property type="evidence" value="ECO:0007669"/>
    <property type="project" value="UniProtKB-UniRule"/>
</dbReference>
<keyword evidence="2 11" id="KW-0540">Nuclease</keyword>
<keyword evidence="11" id="KW-0539">Nucleus</keyword>
<keyword evidence="11" id="KW-0496">Mitochondrion</keyword>
<dbReference type="GO" id="GO:0043137">
    <property type="term" value="P:DNA replication, removal of RNA primer"/>
    <property type="evidence" value="ECO:0007669"/>
    <property type="project" value="UniProtKB-UniRule"/>
</dbReference>
<evidence type="ECO:0000256" key="11">
    <source>
        <dbReference type="HAMAP-Rule" id="MF_03140"/>
    </source>
</evidence>
<keyword evidence="9 11" id="KW-0234">DNA repair</keyword>
<name>A0A834VGF9_SARSC</name>
<dbReference type="InterPro" id="IPR023426">
    <property type="entry name" value="Flap_endonuc"/>
</dbReference>
<evidence type="ECO:0000259" key="15">
    <source>
        <dbReference type="SMART" id="SM00484"/>
    </source>
</evidence>
<evidence type="ECO:0000256" key="12">
    <source>
        <dbReference type="SAM" id="Coils"/>
    </source>
</evidence>
<dbReference type="GO" id="GO:0005730">
    <property type="term" value="C:nucleolus"/>
    <property type="evidence" value="ECO:0007669"/>
    <property type="project" value="UniProtKB-SubCell"/>
</dbReference>
<accession>A0A834VGF9</accession>
<evidence type="ECO:0000256" key="10">
    <source>
        <dbReference type="ARBA" id="ARBA00029382"/>
    </source>
</evidence>
<dbReference type="InterPro" id="IPR029060">
    <property type="entry name" value="PIN-like_dom_sf"/>
</dbReference>
<keyword evidence="1 11" id="KW-0235">DNA replication</keyword>
<keyword evidence="8 11" id="KW-0460">Magnesium</keyword>
<evidence type="ECO:0000256" key="3">
    <source>
        <dbReference type="ARBA" id="ARBA00022723"/>
    </source>
</evidence>
<dbReference type="InterPro" id="IPR006084">
    <property type="entry name" value="XPG/Rad2"/>
</dbReference>
<dbReference type="GO" id="GO:0000287">
    <property type="term" value="F:magnesium ion binding"/>
    <property type="evidence" value="ECO:0007669"/>
    <property type="project" value="UniProtKB-UniRule"/>
</dbReference>
<dbReference type="OrthoDB" id="1937206at2759"/>
<reference evidence="19" key="1">
    <citation type="journal article" date="2020" name="PLoS Negl. Trop. Dis.">
        <title>High-quality nuclear genome for Sarcoptes scabiei-A critical resource for a neglected parasite.</title>
        <authorList>
            <person name="Korhonen P.K."/>
            <person name="Gasser R.B."/>
            <person name="Ma G."/>
            <person name="Wang T."/>
            <person name="Stroehlein A.J."/>
            <person name="Young N.D."/>
            <person name="Ang C.S."/>
            <person name="Fernando D.D."/>
            <person name="Lu H.C."/>
            <person name="Taylor S."/>
            <person name="Reynolds S.L."/>
            <person name="Mofiz E."/>
            <person name="Najaraj S.H."/>
            <person name="Gowda H."/>
            <person name="Madugundu A."/>
            <person name="Renuse S."/>
            <person name="Holt D."/>
            <person name="Pandey A."/>
            <person name="Papenfuss A.T."/>
            <person name="Fischer K."/>
        </authorList>
    </citation>
    <scope>NUCLEOTIDE SEQUENCE [LARGE SCALE GENOMIC DNA]</scope>
</reference>
<sequence>MGIHGLSRLIADITPEAIKDIDLKSLFGRRIAIDASMCLYQFLIAIRSSEYAMTNDQGETTSHLVGMFYRTIKFLENGIKPVYVFDGKAPQLKCGELEKRTERRTEAKDKLEDAKETQNIEEIQKLNKRLVKVTRKHNEDCKKLLQLLGIPIIQAPSEAEAQCAQLCKENLVYAVATEDMDALTFGCPRLIRNLTSSQNEKLKEFQIERVLNGLGIDQNQFIDLSILMGCDYCDNIKGIGGKKGLELIKKFKNIEGILKNKFGIEEFVDVEIEYNNRKIKEEIKDEIVEDQTIEAEAVDTNRGNDSLDQDEMAEEEENDADLDGTNGRKKPVPMNWPFKGARMLFQEPLVMVNKITETDLKMKDIDEEGIVKFLCEENGFSEDRVRKSLKRAAESKSKSSQTRIDSFFKLAPSNKSPIKRQTEDTKSKKSSTGAKRGRRPR</sequence>
<evidence type="ECO:0000313" key="19">
    <source>
        <dbReference type="Proteomes" id="UP000070412"/>
    </source>
</evidence>
<dbReference type="InterPro" id="IPR036279">
    <property type="entry name" value="5-3_exonuclease_C_sf"/>
</dbReference>
<dbReference type="PANTHER" id="PTHR11081">
    <property type="entry name" value="FLAP ENDONUCLEASE FAMILY MEMBER"/>
    <property type="match status" value="1"/>
</dbReference>
<protein>
    <recommendedName>
        <fullName evidence="11">Flap endonuclease 1</fullName>
        <shortName evidence="11">FEN-1</shortName>
        <ecNumber evidence="11">3.1.-.-</ecNumber>
    </recommendedName>
    <alternativeName>
        <fullName evidence="11">Flap structure-specific endonuclease 1</fullName>
    </alternativeName>
</protein>
<evidence type="ECO:0000256" key="9">
    <source>
        <dbReference type="ARBA" id="ARBA00023204"/>
    </source>
</evidence>
<dbReference type="CDD" id="cd09867">
    <property type="entry name" value="PIN_FEN1"/>
    <property type="match status" value="1"/>
</dbReference>
<dbReference type="HAMAP" id="MF_00614">
    <property type="entry name" value="Fen"/>
    <property type="match status" value="1"/>
</dbReference>